<dbReference type="InterPro" id="IPR050856">
    <property type="entry name" value="Biotin_carboxylase_complex"/>
</dbReference>
<dbReference type="GO" id="GO:0004658">
    <property type="term" value="F:propionyl-CoA carboxylase activity"/>
    <property type="evidence" value="ECO:0007669"/>
    <property type="project" value="TreeGrafter"/>
</dbReference>
<dbReference type="SUPFAM" id="SSF51230">
    <property type="entry name" value="Single hybrid motif"/>
    <property type="match status" value="1"/>
</dbReference>
<keyword evidence="5" id="KW-0809">Transit peptide</keyword>
<dbReference type="InterPro" id="IPR000089">
    <property type="entry name" value="Biotin_lipoyl"/>
</dbReference>
<evidence type="ECO:0000256" key="3">
    <source>
        <dbReference type="ARBA" id="ARBA00022723"/>
    </source>
</evidence>
<accession>A0AAW0JZ83</accession>
<dbReference type="PANTHER" id="PTHR18866">
    <property type="entry name" value="CARBOXYLASE:PYRUVATE/ACETYL-COA/PROPIONYL-COA CARBOXYLASE"/>
    <property type="match status" value="1"/>
</dbReference>
<proteinExistence type="predicted"/>
<dbReference type="Gene3D" id="2.40.50.100">
    <property type="match status" value="1"/>
</dbReference>
<dbReference type="EMBL" id="JBBHLL010000013">
    <property type="protein sequence ID" value="KAK7831554.1"/>
    <property type="molecule type" value="Genomic_DNA"/>
</dbReference>
<dbReference type="PROSITE" id="PS00188">
    <property type="entry name" value="BIOTIN"/>
    <property type="match status" value="1"/>
</dbReference>
<sequence>MTVILKIKSDFEECCFRRQGHHLTSFVLFSFKYNVHILTKLAAELNKFMLEKVTEDTSSILRSPMPGVVVAVSVKPGDTVAEGQEICVIEAMKMQNSMTAGKMGKVKSVHCKAGDTVGEGDLLRSARVLSQQLHFVLQFLESIFYFTRRQKQNHVQLASLLTDYQMEVDDIEPGKLCLCWAATGPSSVFPGVVAQPVWALGIIAFMVGEMQPLRCVGGCTVHKAPEAVPRVIGTLPLKHLHPEGCALVHVGATFEVIQEAQHLFIHLVDLTCHTVALARQ</sequence>
<dbReference type="CDD" id="cd06850">
    <property type="entry name" value="biotinyl_domain"/>
    <property type="match status" value="1"/>
</dbReference>
<keyword evidence="4" id="KW-0460">Magnesium</keyword>
<evidence type="ECO:0000313" key="10">
    <source>
        <dbReference type="Proteomes" id="UP001488838"/>
    </source>
</evidence>
<keyword evidence="10" id="KW-1185">Reference proteome</keyword>
<protein>
    <recommendedName>
        <fullName evidence="8">Lipoyl-binding domain-containing protein</fullName>
    </recommendedName>
</protein>
<dbReference type="Proteomes" id="UP001488838">
    <property type="component" value="Unassembled WGS sequence"/>
</dbReference>
<keyword evidence="7" id="KW-0092">Biotin</keyword>
<evidence type="ECO:0000256" key="7">
    <source>
        <dbReference type="ARBA" id="ARBA00023267"/>
    </source>
</evidence>
<dbReference type="AlphaFoldDB" id="A0AAW0JZ83"/>
<dbReference type="Pfam" id="PF00364">
    <property type="entry name" value="Biotin_lipoyl"/>
    <property type="match status" value="1"/>
</dbReference>
<comment type="cofactor">
    <cofactor evidence="1">
        <name>biotin</name>
        <dbReference type="ChEBI" id="CHEBI:57586"/>
    </cofactor>
</comment>
<evidence type="ECO:0000256" key="5">
    <source>
        <dbReference type="ARBA" id="ARBA00022946"/>
    </source>
</evidence>
<evidence type="ECO:0000313" key="9">
    <source>
        <dbReference type="EMBL" id="KAK7831554.1"/>
    </source>
</evidence>
<keyword evidence="3" id="KW-0479">Metal-binding</keyword>
<dbReference type="GO" id="GO:0046872">
    <property type="term" value="F:metal ion binding"/>
    <property type="evidence" value="ECO:0007669"/>
    <property type="project" value="UniProtKB-KW"/>
</dbReference>
<dbReference type="PROSITE" id="PS50968">
    <property type="entry name" value="BIOTINYL_LIPOYL"/>
    <property type="match status" value="1"/>
</dbReference>
<dbReference type="PANTHER" id="PTHR18866:SF33">
    <property type="entry name" value="METHYLCROTONOYL-COA CARBOXYLASE SUBUNIT ALPHA, MITOCHONDRIAL-RELATED"/>
    <property type="match status" value="1"/>
</dbReference>
<dbReference type="InterPro" id="IPR001882">
    <property type="entry name" value="Biotin_BS"/>
</dbReference>
<evidence type="ECO:0000259" key="8">
    <source>
        <dbReference type="PROSITE" id="PS50968"/>
    </source>
</evidence>
<evidence type="ECO:0000256" key="4">
    <source>
        <dbReference type="ARBA" id="ARBA00022842"/>
    </source>
</evidence>
<reference evidence="9 10" key="1">
    <citation type="journal article" date="2023" name="bioRxiv">
        <title>Conserved and derived expression patterns and positive selection on dental genes reveal complex evolutionary context of ever-growing rodent molars.</title>
        <authorList>
            <person name="Calamari Z.T."/>
            <person name="Song A."/>
            <person name="Cohen E."/>
            <person name="Akter M."/>
            <person name="Roy R.D."/>
            <person name="Hallikas O."/>
            <person name="Christensen M.M."/>
            <person name="Li P."/>
            <person name="Marangoni P."/>
            <person name="Jernvall J."/>
            <person name="Klein O.D."/>
        </authorList>
    </citation>
    <scope>NUCLEOTIDE SEQUENCE [LARGE SCALE GENOMIC DNA]</scope>
    <source>
        <strain evidence="9">V071</strain>
    </source>
</reference>
<dbReference type="GO" id="GO:0005739">
    <property type="term" value="C:mitochondrion"/>
    <property type="evidence" value="ECO:0007669"/>
    <property type="project" value="UniProtKB-SubCell"/>
</dbReference>
<comment type="subcellular location">
    <subcellularLocation>
        <location evidence="2">Mitochondrion</location>
    </subcellularLocation>
</comment>
<evidence type="ECO:0000256" key="6">
    <source>
        <dbReference type="ARBA" id="ARBA00023128"/>
    </source>
</evidence>
<evidence type="ECO:0000256" key="2">
    <source>
        <dbReference type="ARBA" id="ARBA00004173"/>
    </source>
</evidence>
<feature type="domain" description="Lipoyl-binding" evidence="8">
    <location>
        <begin position="52"/>
        <end position="127"/>
    </location>
</feature>
<comment type="caution">
    <text evidence="9">The sequence shown here is derived from an EMBL/GenBank/DDBJ whole genome shotgun (WGS) entry which is preliminary data.</text>
</comment>
<name>A0AAW0JZ83_MYOGA</name>
<evidence type="ECO:0000256" key="1">
    <source>
        <dbReference type="ARBA" id="ARBA00001953"/>
    </source>
</evidence>
<gene>
    <name evidence="9" type="ORF">U0070_015066</name>
</gene>
<organism evidence="9 10">
    <name type="scientific">Myodes glareolus</name>
    <name type="common">Bank vole</name>
    <name type="synonym">Clethrionomys glareolus</name>
    <dbReference type="NCBI Taxonomy" id="447135"/>
    <lineage>
        <taxon>Eukaryota</taxon>
        <taxon>Metazoa</taxon>
        <taxon>Chordata</taxon>
        <taxon>Craniata</taxon>
        <taxon>Vertebrata</taxon>
        <taxon>Euteleostomi</taxon>
        <taxon>Mammalia</taxon>
        <taxon>Eutheria</taxon>
        <taxon>Euarchontoglires</taxon>
        <taxon>Glires</taxon>
        <taxon>Rodentia</taxon>
        <taxon>Myomorpha</taxon>
        <taxon>Muroidea</taxon>
        <taxon>Cricetidae</taxon>
        <taxon>Arvicolinae</taxon>
        <taxon>Myodes</taxon>
    </lineage>
</organism>
<dbReference type="InterPro" id="IPR011053">
    <property type="entry name" value="Single_hybrid_motif"/>
</dbReference>
<dbReference type="FunFam" id="2.40.50.100:FF:000029">
    <property type="entry name" value="propionyl-CoA carboxylase alpha chain, mitochondrial"/>
    <property type="match status" value="1"/>
</dbReference>
<keyword evidence="6" id="KW-0496">Mitochondrion</keyword>
<feature type="non-terminal residue" evidence="9">
    <location>
        <position position="280"/>
    </location>
</feature>